<dbReference type="Pfam" id="PF00857">
    <property type="entry name" value="Isochorismatase"/>
    <property type="match status" value="1"/>
</dbReference>
<proteinExistence type="inferred from homology"/>
<evidence type="ECO:0000256" key="4">
    <source>
        <dbReference type="ARBA" id="ARBA00022801"/>
    </source>
</evidence>
<keyword evidence="2" id="KW-0662">Pyridine nucleotide biosynthesis</keyword>
<dbReference type="Gene3D" id="3.40.50.850">
    <property type="entry name" value="Isochorismatase-like"/>
    <property type="match status" value="1"/>
</dbReference>
<dbReference type="NCBIfam" id="NF008623">
    <property type="entry name" value="PRK11609.1"/>
    <property type="match status" value="1"/>
</dbReference>
<dbReference type="InterPro" id="IPR052347">
    <property type="entry name" value="Isochorismatase_Nicotinamidase"/>
</dbReference>
<evidence type="ECO:0000313" key="10">
    <source>
        <dbReference type="Proteomes" id="UP001176429"/>
    </source>
</evidence>
<dbReference type="RefSeq" id="WP_305008084.1">
    <property type="nucleotide sequence ID" value="NZ_JAUQSY010000013.1"/>
</dbReference>
<dbReference type="Proteomes" id="UP001176429">
    <property type="component" value="Unassembled WGS sequence"/>
</dbReference>
<evidence type="ECO:0000256" key="1">
    <source>
        <dbReference type="ARBA" id="ARBA00006336"/>
    </source>
</evidence>
<keyword evidence="10" id="KW-1185">Reference proteome</keyword>
<gene>
    <name evidence="9" type="primary">pncA</name>
    <name evidence="9" type="ORF">Q5H93_18300</name>
</gene>
<dbReference type="EC" id="3.5.1.19" evidence="6"/>
<comment type="pathway">
    <text evidence="5">Cofactor biosynthesis; nicotinate biosynthesis; nicotinate from nicotinamide: step 1/1.</text>
</comment>
<name>A0ABT9BJJ6_9BACT</name>
<comment type="caution">
    <text evidence="9">The sequence shown here is derived from an EMBL/GenBank/DDBJ whole genome shotgun (WGS) entry which is preliminary data.</text>
</comment>
<organism evidence="9 10">
    <name type="scientific">Hymenobacter aranciens</name>
    <dbReference type="NCBI Taxonomy" id="3063996"/>
    <lineage>
        <taxon>Bacteria</taxon>
        <taxon>Pseudomonadati</taxon>
        <taxon>Bacteroidota</taxon>
        <taxon>Cytophagia</taxon>
        <taxon>Cytophagales</taxon>
        <taxon>Hymenobacteraceae</taxon>
        <taxon>Hymenobacter</taxon>
    </lineage>
</organism>
<dbReference type="EMBL" id="JAUQSY010000013">
    <property type="protein sequence ID" value="MDO7876703.1"/>
    <property type="molecule type" value="Genomic_DNA"/>
</dbReference>
<feature type="domain" description="Isochorismatase-like" evidence="8">
    <location>
        <begin position="3"/>
        <end position="200"/>
    </location>
</feature>
<comment type="similarity">
    <text evidence="1">Belongs to the isochorismatase family.</text>
</comment>
<evidence type="ECO:0000313" key="9">
    <source>
        <dbReference type="EMBL" id="MDO7876703.1"/>
    </source>
</evidence>
<dbReference type="GO" id="GO:0008936">
    <property type="term" value="F:nicotinamidase activity"/>
    <property type="evidence" value="ECO:0007669"/>
    <property type="project" value="UniProtKB-EC"/>
</dbReference>
<evidence type="ECO:0000256" key="6">
    <source>
        <dbReference type="ARBA" id="ARBA00039017"/>
    </source>
</evidence>
<evidence type="ECO:0000256" key="7">
    <source>
        <dbReference type="ARBA" id="ARBA00043224"/>
    </source>
</evidence>
<dbReference type="InterPro" id="IPR036380">
    <property type="entry name" value="Isochorismatase-like_sf"/>
</dbReference>
<evidence type="ECO:0000259" key="8">
    <source>
        <dbReference type="Pfam" id="PF00857"/>
    </source>
</evidence>
<accession>A0ABT9BJJ6</accession>
<reference evidence="9" key="1">
    <citation type="submission" date="2023-07" db="EMBL/GenBank/DDBJ databases">
        <authorList>
            <person name="Kim M.K."/>
        </authorList>
    </citation>
    <scope>NUCLEOTIDE SEQUENCE</scope>
    <source>
        <strain evidence="9">ASUV-10-1</strain>
    </source>
</reference>
<dbReference type="SUPFAM" id="SSF52499">
    <property type="entry name" value="Isochorismatase-like hydrolases"/>
    <property type="match status" value="1"/>
</dbReference>
<dbReference type="PANTHER" id="PTHR11080">
    <property type="entry name" value="PYRAZINAMIDASE/NICOTINAMIDASE"/>
    <property type="match status" value="1"/>
</dbReference>
<keyword evidence="3" id="KW-0479">Metal-binding</keyword>
<evidence type="ECO:0000256" key="5">
    <source>
        <dbReference type="ARBA" id="ARBA00037900"/>
    </source>
</evidence>
<dbReference type="PANTHER" id="PTHR11080:SF2">
    <property type="entry name" value="LD05707P"/>
    <property type="match status" value="1"/>
</dbReference>
<keyword evidence="4 9" id="KW-0378">Hydrolase</keyword>
<dbReference type="InterPro" id="IPR000868">
    <property type="entry name" value="Isochorismatase-like_dom"/>
</dbReference>
<dbReference type="CDD" id="cd01011">
    <property type="entry name" value="nicotinamidase"/>
    <property type="match status" value="1"/>
</dbReference>
<evidence type="ECO:0000256" key="3">
    <source>
        <dbReference type="ARBA" id="ARBA00022723"/>
    </source>
</evidence>
<sequence length="208" mass="22215">MKALLLIDIQTDFLPGGRLAVPDGDAILPLVNALQPHFDLVVATQDWHPPGHHSFASSHPGRQVFEQIELHGLPQTLWPDHCEQGRPGAELAPALHLEAVEAIFRKGTSVDIDSYSAFFDNGHRKSTGLADYLRGRGVTQVYLAGLAADYCVYFSALDALAEGFATTVITDATRAISAEGFAAAQADLRAKGGHLCTAAECIGRLSGQ</sequence>
<protein>
    <recommendedName>
        <fullName evidence="6">nicotinamidase</fullName>
        <ecNumber evidence="6">3.5.1.19</ecNumber>
    </recommendedName>
    <alternativeName>
        <fullName evidence="7">Nicotinamide deamidase</fullName>
    </alternativeName>
</protein>
<evidence type="ECO:0000256" key="2">
    <source>
        <dbReference type="ARBA" id="ARBA00022642"/>
    </source>
</evidence>